<comment type="caution">
    <text evidence="1">The sequence shown here is derived from an EMBL/GenBank/DDBJ whole genome shotgun (WGS) entry which is preliminary data.</text>
</comment>
<evidence type="ECO:0000313" key="1">
    <source>
        <dbReference type="EMBL" id="RMB85935.1"/>
    </source>
</evidence>
<organism evidence="1 2">
    <name type="scientific">Streptomyces shenzhenensis</name>
    <dbReference type="NCBI Taxonomy" id="943815"/>
    <lineage>
        <taxon>Bacteria</taxon>
        <taxon>Bacillati</taxon>
        <taxon>Actinomycetota</taxon>
        <taxon>Actinomycetes</taxon>
        <taxon>Kitasatosporales</taxon>
        <taxon>Streptomycetaceae</taxon>
        <taxon>Streptomyces</taxon>
    </lineage>
</organism>
<sequence length="219" mass="23242">MNVKDAYLGAAGQAVALLEAPEVATAWEQPSALPKMTVGGLAGHLAYQILSVSAALQVCVDSALQESPPHEAPIPLLDHYARAAWIDAPLDGEVNAGIRAKSEGIAAQGTLLLTELARTAFAEQRTKLAECSGDQAVFMPQTGWALRLDDFLVTRMLELTVHRDDLAVSVGLAVQDLPEAAFEPVLVLLTRLAARRHGQAALLRALTRTERAPAAINAI</sequence>
<protein>
    <submittedName>
        <fullName evidence="1">Uncharacterized protein</fullName>
    </submittedName>
</protein>
<name>A0A3M0IAN6_9ACTN</name>
<dbReference type="RefSeq" id="WP_121889040.1">
    <property type="nucleotide sequence ID" value="NZ_PENI01000005.1"/>
</dbReference>
<proteinExistence type="predicted"/>
<dbReference type="AlphaFoldDB" id="A0A3M0IAN6"/>
<dbReference type="InterPro" id="IPR034660">
    <property type="entry name" value="DinB/YfiT-like"/>
</dbReference>
<dbReference type="Proteomes" id="UP000270471">
    <property type="component" value="Unassembled WGS sequence"/>
</dbReference>
<dbReference type="Gene3D" id="1.20.120.450">
    <property type="entry name" value="dinb family like domain"/>
    <property type="match status" value="1"/>
</dbReference>
<accession>A0A3M0IAN6</accession>
<dbReference type="OrthoDB" id="3213216at2"/>
<dbReference type="EMBL" id="PENI01000005">
    <property type="protein sequence ID" value="RMB85935.1"/>
    <property type="molecule type" value="Genomic_DNA"/>
</dbReference>
<evidence type="ECO:0000313" key="2">
    <source>
        <dbReference type="Proteomes" id="UP000270471"/>
    </source>
</evidence>
<reference evidence="1 2" key="1">
    <citation type="submission" date="2017-11" db="EMBL/GenBank/DDBJ databases">
        <title>Draft genome of actinobacteria isolated from guarana (Paullinia cupana (Mart.) Ducke.</title>
        <authorList>
            <person name="Siqueira K.A."/>
            <person name="Liotti R.G."/>
            <person name="Mendes T.A.O."/>
            <person name="Soares M.A."/>
        </authorList>
    </citation>
    <scope>NUCLEOTIDE SEQUENCE [LARGE SCALE GENOMIC DNA]</scope>
    <source>
        <strain evidence="1 2">193</strain>
    </source>
</reference>
<keyword evidence="2" id="KW-1185">Reference proteome</keyword>
<gene>
    <name evidence="1" type="ORF">CTZ28_10495</name>
</gene>
<dbReference type="SUPFAM" id="SSF109854">
    <property type="entry name" value="DinB/YfiT-like putative metalloenzymes"/>
    <property type="match status" value="1"/>
</dbReference>